<evidence type="ECO:0000313" key="4">
    <source>
        <dbReference type="Proteomes" id="UP000555728"/>
    </source>
</evidence>
<dbReference type="Proteomes" id="UP000555728">
    <property type="component" value="Unassembled WGS sequence"/>
</dbReference>
<dbReference type="InterPro" id="IPR017853">
    <property type="entry name" value="GH"/>
</dbReference>
<accession>A0A7W6RWX4</accession>
<dbReference type="PANTHER" id="PTHR35882">
    <property type="entry name" value="PELA"/>
    <property type="match status" value="1"/>
</dbReference>
<evidence type="ECO:0008006" key="5">
    <source>
        <dbReference type="Google" id="ProtNLM"/>
    </source>
</evidence>
<dbReference type="AlphaFoldDB" id="A0A7W6RWX4"/>
<evidence type="ECO:0000256" key="1">
    <source>
        <dbReference type="SAM" id="MobiDB-lite"/>
    </source>
</evidence>
<sequence>MIRPLALALIAVLSVGLSAAPAGAADPAPPAPGAGTGPGTDRLMEQMRDLGLAPEQEGMDPQGLYDPGERPGLMDRYRREREAREAARAAERDPGEPLLVLPPTMIPDFRAELRLIVRELARYARARDPNFAVLARGGATLAFRTRREAVLEAARAAAGGLGAVDPDSPAAGVGEPAGGFLGAVDGLVLDGQFCGEPPIADDRLARLADMGLRLVSVEHCADRETAAEARRRARAADVLIHVDTAADGRLDTVPVGRPWGENPDNITDPAQARSILWLETAAGYGDASLLIGALRDTNHDMLVLNPFLLGGVALGEADVQALRYKKLGARRLVLATFDVAFAHEDAYYWEPDWRLGAPRWLSATARDRTGAYFTEYWDPAWKALLGDFFVAVMDLGFDGVVLDGLDAVHRWEAITPVE</sequence>
<dbReference type="InterPro" id="IPR016062">
    <property type="entry name" value="TM1410-rel"/>
</dbReference>
<feature type="chain" id="PRO_5031279833" description="Glycoside-hydrolase family GH114 TIM-barrel domain-containing protein" evidence="2">
    <location>
        <begin position="25"/>
        <end position="418"/>
    </location>
</feature>
<dbReference type="SUPFAM" id="SSF51445">
    <property type="entry name" value="(Trans)glycosidases"/>
    <property type="match status" value="1"/>
</dbReference>
<name>A0A7W6RWX4_9PROT</name>
<protein>
    <recommendedName>
        <fullName evidence="5">Glycoside-hydrolase family GH114 TIM-barrel domain-containing protein</fullName>
    </recommendedName>
</protein>
<feature type="signal peptide" evidence="2">
    <location>
        <begin position="1"/>
        <end position="24"/>
    </location>
</feature>
<dbReference type="Gene3D" id="3.20.20.70">
    <property type="entry name" value="Aldolase class I"/>
    <property type="match status" value="2"/>
</dbReference>
<keyword evidence="4" id="KW-1185">Reference proteome</keyword>
<proteinExistence type="predicted"/>
<dbReference type="PRINTS" id="PR01545">
    <property type="entry name" value="THEMAYE10DUF"/>
</dbReference>
<gene>
    <name evidence="3" type="ORF">GGD88_000384</name>
</gene>
<keyword evidence="2" id="KW-0732">Signal</keyword>
<dbReference type="InterPro" id="IPR013785">
    <property type="entry name" value="Aldolase_TIM"/>
</dbReference>
<organism evidence="3 4">
    <name type="scientific">Roseospira goensis</name>
    <dbReference type="NCBI Taxonomy" id="391922"/>
    <lineage>
        <taxon>Bacteria</taxon>
        <taxon>Pseudomonadati</taxon>
        <taxon>Pseudomonadota</taxon>
        <taxon>Alphaproteobacteria</taxon>
        <taxon>Rhodospirillales</taxon>
        <taxon>Rhodospirillaceae</taxon>
        <taxon>Roseospira</taxon>
    </lineage>
</organism>
<evidence type="ECO:0000256" key="2">
    <source>
        <dbReference type="SAM" id="SignalP"/>
    </source>
</evidence>
<dbReference type="RefSeq" id="WP_184431153.1">
    <property type="nucleotide sequence ID" value="NZ_JACIGI010000002.1"/>
</dbReference>
<dbReference type="EMBL" id="JACIGI010000002">
    <property type="protein sequence ID" value="MBB4284677.1"/>
    <property type="molecule type" value="Genomic_DNA"/>
</dbReference>
<feature type="region of interest" description="Disordered" evidence="1">
    <location>
        <begin position="21"/>
        <end position="42"/>
    </location>
</feature>
<comment type="caution">
    <text evidence="3">The sequence shown here is derived from an EMBL/GenBank/DDBJ whole genome shotgun (WGS) entry which is preliminary data.</text>
</comment>
<dbReference type="PANTHER" id="PTHR35882:SF2">
    <property type="entry name" value="PELA"/>
    <property type="match status" value="1"/>
</dbReference>
<evidence type="ECO:0000313" key="3">
    <source>
        <dbReference type="EMBL" id="MBB4284677.1"/>
    </source>
</evidence>
<reference evidence="3 4" key="1">
    <citation type="submission" date="2020-08" db="EMBL/GenBank/DDBJ databases">
        <title>Genome sequencing of Purple Non-Sulfur Bacteria from various extreme environments.</title>
        <authorList>
            <person name="Mayer M."/>
        </authorList>
    </citation>
    <scope>NUCLEOTIDE SEQUENCE [LARGE SCALE GENOMIC DNA]</scope>
    <source>
        <strain evidence="3 4">JA135</strain>
    </source>
</reference>